<protein>
    <submittedName>
        <fullName evidence="1">Uncharacterized protein</fullName>
    </submittedName>
</protein>
<dbReference type="Proteomes" id="UP000193144">
    <property type="component" value="Unassembled WGS sequence"/>
</dbReference>
<gene>
    <name evidence="1" type="ORF">BCR34DRAFT_345567</name>
</gene>
<evidence type="ECO:0000313" key="2">
    <source>
        <dbReference type="Proteomes" id="UP000193144"/>
    </source>
</evidence>
<reference evidence="1 2" key="1">
    <citation type="submission" date="2016-07" db="EMBL/GenBank/DDBJ databases">
        <title>Pervasive Adenine N6-methylation of Active Genes in Fungi.</title>
        <authorList>
            <consortium name="DOE Joint Genome Institute"/>
            <person name="Mondo S.J."/>
            <person name="Dannebaum R.O."/>
            <person name="Kuo R.C."/>
            <person name="Labutti K."/>
            <person name="Haridas S."/>
            <person name="Kuo A."/>
            <person name="Salamov A."/>
            <person name="Ahrendt S.R."/>
            <person name="Lipzen A."/>
            <person name="Sullivan W."/>
            <person name="Andreopoulos W.B."/>
            <person name="Clum A."/>
            <person name="Lindquist E."/>
            <person name="Daum C."/>
            <person name="Ramamoorthy G.K."/>
            <person name="Gryganskyi A."/>
            <person name="Culley D."/>
            <person name="Magnuson J.K."/>
            <person name="James T.Y."/>
            <person name="O'Malley M.A."/>
            <person name="Stajich J.E."/>
            <person name="Spatafora J.W."/>
            <person name="Visel A."/>
            <person name="Grigoriev I.V."/>
        </authorList>
    </citation>
    <scope>NUCLEOTIDE SEQUENCE [LARGE SCALE GENOMIC DNA]</scope>
    <source>
        <strain evidence="1 2">CBS 115471</strain>
    </source>
</reference>
<name>A0A1Y1ZK95_9PLEO</name>
<evidence type="ECO:0000313" key="1">
    <source>
        <dbReference type="EMBL" id="ORY10673.1"/>
    </source>
</evidence>
<accession>A0A1Y1ZK95</accession>
<proteinExistence type="predicted"/>
<comment type="caution">
    <text evidence="1">The sequence shown here is derived from an EMBL/GenBank/DDBJ whole genome shotgun (WGS) entry which is preliminary data.</text>
</comment>
<dbReference type="EMBL" id="MCFA01000070">
    <property type="protein sequence ID" value="ORY10673.1"/>
    <property type="molecule type" value="Genomic_DNA"/>
</dbReference>
<sequence>MADGPLPTSLISTCQASKYCPPAATRAGDVMKRETVETTTMIEFAMVGIELTRPTAAAATASWSEEAEACILIATSTTRVVSMPHQACSFRDFTDRCFLWWHVTGGFSIQWRSRTIRRSPQVIQRPSFQRPSLQMKPQNIQKYRSARCAHFDSPI</sequence>
<keyword evidence="2" id="KW-1185">Reference proteome</keyword>
<organism evidence="1 2">
    <name type="scientific">Clohesyomyces aquaticus</name>
    <dbReference type="NCBI Taxonomy" id="1231657"/>
    <lineage>
        <taxon>Eukaryota</taxon>
        <taxon>Fungi</taxon>
        <taxon>Dikarya</taxon>
        <taxon>Ascomycota</taxon>
        <taxon>Pezizomycotina</taxon>
        <taxon>Dothideomycetes</taxon>
        <taxon>Pleosporomycetidae</taxon>
        <taxon>Pleosporales</taxon>
        <taxon>Lindgomycetaceae</taxon>
        <taxon>Clohesyomyces</taxon>
    </lineage>
</organism>
<dbReference type="AlphaFoldDB" id="A0A1Y1ZK95"/>